<evidence type="ECO:0000313" key="2">
    <source>
        <dbReference type="WBParaSite" id="ACAC_0000130901-mRNA-1"/>
    </source>
</evidence>
<proteinExistence type="predicted"/>
<dbReference type="Proteomes" id="UP000035642">
    <property type="component" value="Unassembled WGS sequence"/>
</dbReference>
<sequence length="86" mass="9347">LTAQIERILNRPSGTFHLLAMMASASNAAPLSTMCARARENTLKVFLLPLALFVGSRAIYQGIVRKILTGSILMVAAAMYVVRQNI</sequence>
<protein>
    <submittedName>
        <fullName evidence="2">Membrane transporter protein</fullName>
    </submittedName>
</protein>
<name>A0A0K0CVF8_ANGCA</name>
<dbReference type="WBParaSite" id="ACAC_0000130901-mRNA-1">
    <property type="protein sequence ID" value="ACAC_0000130901-mRNA-1"/>
    <property type="gene ID" value="ACAC_0000130901"/>
</dbReference>
<reference evidence="1" key="1">
    <citation type="submission" date="2012-09" db="EMBL/GenBank/DDBJ databases">
        <authorList>
            <person name="Martin A.A."/>
        </authorList>
    </citation>
    <scope>NUCLEOTIDE SEQUENCE</scope>
</reference>
<evidence type="ECO:0000313" key="1">
    <source>
        <dbReference type="Proteomes" id="UP000035642"/>
    </source>
</evidence>
<organism evidence="1 2">
    <name type="scientific">Angiostrongylus cantonensis</name>
    <name type="common">Rat lungworm</name>
    <dbReference type="NCBI Taxonomy" id="6313"/>
    <lineage>
        <taxon>Eukaryota</taxon>
        <taxon>Metazoa</taxon>
        <taxon>Ecdysozoa</taxon>
        <taxon>Nematoda</taxon>
        <taxon>Chromadorea</taxon>
        <taxon>Rhabditida</taxon>
        <taxon>Rhabditina</taxon>
        <taxon>Rhabditomorpha</taxon>
        <taxon>Strongyloidea</taxon>
        <taxon>Metastrongylidae</taxon>
        <taxon>Angiostrongylus</taxon>
    </lineage>
</organism>
<accession>A0A0K0CVF8</accession>
<dbReference type="AlphaFoldDB" id="A0A0K0CVF8"/>
<keyword evidence="1" id="KW-1185">Reference proteome</keyword>
<reference evidence="2" key="2">
    <citation type="submission" date="2017-02" db="UniProtKB">
        <authorList>
            <consortium name="WormBaseParasite"/>
        </authorList>
    </citation>
    <scope>IDENTIFICATION</scope>
</reference>